<feature type="region of interest" description="Disordered" evidence="1">
    <location>
        <begin position="368"/>
        <end position="404"/>
    </location>
</feature>
<dbReference type="CDD" id="cd14291">
    <property type="entry name" value="UBA1_NUB1_like"/>
    <property type="match status" value="1"/>
</dbReference>
<feature type="domain" description="UBA" evidence="2">
    <location>
        <begin position="1185"/>
        <end position="1229"/>
    </location>
</feature>
<dbReference type="Gene3D" id="1.10.8.10">
    <property type="entry name" value="DNA helicase RuvA subunit, C-terminal domain"/>
    <property type="match status" value="1"/>
</dbReference>
<dbReference type="AlphaFoldDB" id="A0A6A6JAJ8"/>
<feature type="region of interest" description="Disordered" evidence="1">
    <location>
        <begin position="40"/>
        <end position="88"/>
    </location>
</feature>
<dbReference type="EMBL" id="ML986511">
    <property type="protein sequence ID" value="KAF2273345.1"/>
    <property type="molecule type" value="Genomic_DNA"/>
</dbReference>
<feature type="region of interest" description="Disordered" evidence="1">
    <location>
        <begin position="131"/>
        <end position="162"/>
    </location>
</feature>
<sequence>MLSGEQGAILGHSGPSLSPTPSFIQTHTLRPHLLNRRKTVHSISEISPKRSDLRLASRPSQSSDHDVAMKSPLSTKSKDGEKESKKWKKKGTILRAVPDATACAATPLISSIERDMAMLPNEEVLARISPPSPQKTEEHLPVRPPYQNSFNRSHTRASSNSGTTLCTIPAGTEMQFPELKGTIGIYKHGRIEWGSRHDMAGRNRRPKIQVVIPSDQRNRPLPTSPFFRQGPFSVKSNNHIRSASAEYGFSHDVSPPSGSRSVRTRDSAVSPLSAQHHHHHHPLTHFRSLPAVRESPQRGGFLCATIPSNTAPSHSSDESPADDGSSVYSKRSSMSSIESDSPPPKFGRINFHERSASATFSITSPVKAGIFDSETPPTPHIESQPRETGPQMPIHSPATRRYAPHPPIEEDVEFIPTCDVRPLRVSSGNHNVRRRPTAKRKSSAARCSHRKTLSADPGMGAINEAIQRSSSAQHARDISTPTLSEAENDLEQELTTCPGASTSKWSPASDEWETVPETEAPPALPRKSSKRASTMRNKDANFRLSRVPGNHIASQFKRTRSLAKSKGLTIDIPDKIRSVPETVEASPVPPRAQPRAITPDVAENVIFTILRNLETFDDLFATAVVNRGFYRVFKRHELELMKCVLKTMSPPAWEHREFCYPGHDEIDNEDEEDLALVRRPREYTPTTYFQYYTRDLYIIAALKSLIKEKCQSFLRSEMAVALASTERAESARVDDALWRIWTFCKIFGCGKGREEDIVAQMDWLKGGALVHQKTCTFSILTTESIDMNGMLASAPECFGKGNAGGLTAEELFDMMELWNCLGVLLQPFEGRTIQAREFGVYENTHIRGGDIDGEEMMLDEWYYYLLTLGLSPILDLSGPCSRPDSSAFVLAAQNGWISNWTPPVFGGSRRNFLKEAASRVYEEKIAVTYAESSTKEMQRQMSKQRIQRHISELRQRRVQGVESGRLLGPTRMSQERPISEWEDVINNLTRPRAAPGTSSNLVSHIPTLRSTTSNPALAEQLSATPAPEPQLPPPPPPTAQQANPSATRSGPNRTVAQPLLPTPPPSTVPSVSGDRRSSTAPSVIMPSITEHPAFRFPDSIPEMPALHEHPAFQQQRIHDDDHHHAFPHSAPSVSSQSQSHAQHSPSHSQRPSTSSSSHHRMQHQHPAFSQHPLQSSIFGSDAAENTAEKAVFRIVEMGFTAEQARRALRVTDLGDGLRVDRAVEVLLREAA</sequence>
<accession>A0A6A6JAJ8</accession>
<dbReference type="Proteomes" id="UP000800097">
    <property type="component" value="Unassembled WGS sequence"/>
</dbReference>
<feature type="compositionally biased region" description="Low complexity" evidence="1">
    <location>
        <begin position="1127"/>
        <end position="1156"/>
    </location>
</feature>
<feature type="compositionally biased region" description="Polar residues" evidence="1">
    <location>
        <begin position="146"/>
        <end position="162"/>
    </location>
</feature>
<feature type="region of interest" description="Disordered" evidence="1">
    <location>
        <begin position="1122"/>
        <end position="1172"/>
    </location>
</feature>
<feature type="region of interest" description="Disordered" evidence="1">
    <location>
        <begin position="425"/>
        <end position="457"/>
    </location>
</feature>
<feature type="region of interest" description="Disordered" evidence="1">
    <location>
        <begin position="497"/>
        <end position="535"/>
    </location>
</feature>
<name>A0A6A6JAJ8_WESOR</name>
<dbReference type="InterPro" id="IPR009060">
    <property type="entry name" value="UBA-like_sf"/>
</dbReference>
<keyword evidence="4" id="KW-1185">Reference proteome</keyword>
<dbReference type="PROSITE" id="PS50030">
    <property type="entry name" value="UBA"/>
    <property type="match status" value="1"/>
</dbReference>
<dbReference type="SUPFAM" id="SSF46934">
    <property type="entry name" value="UBA-like"/>
    <property type="match status" value="1"/>
</dbReference>
<organism evidence="3 4">
    <name type="scientific">Westerdykella ornata</name>
    <dbReference type="NCBI Taxonomy" id="318751"/>
    <lineage>
        <taxon>Eukaryota</taxon>
        <taxon>Fungi</taxon>
        <taxon>Dikarya</taxon>
        <taxon>Ascomycota</taxon>
        <taxon>Pezizomycotina</taxon>
        <taxon>Dothideomycetes</taxon>
        <taxon>Pleosporomycetidae</taxon>
        <taxon>Pleosporales</taxon>
        <taxon>Sporormiaceae</taxon>
        <taxon>Westerdykella</taxon>
    </lineage>
</organism>
<dbReference type="GeneID" id="54555213"/>
<feature type="region of interest" description="Disordered" evidence="1">
    <location>
        <begin position="1023"/>
        <end position="1103"/>
    </location>
</feature>
<dbReference type="OrthoDB" id="5376710at2759"/>
<protein>
    <recommendedName>
        <fullName evidence="2">UBA domain-containing protein</fullName>
    </recommendedName>
</protein>
<dbReference type="InterPro" id="IPR015940">
    <property type="entry name" value="UBA"/>
</dbReference>
<feature type="compositionally biased region" description="Low complexity" evidence="1">
    <location>
        <begin position="325"/>
        <end position="340"/>
    </location>
</feature>
<proteinExistence type="predicted"/>
<feature type="region of interest" description="Disordered" evidence="1">
    <location>
        <begin position="299"/>
        <end position="349"/>
    </location>
</feature>
<feature type="region of interest" description="Disordered" evidence="1">
    <location>
        <begin position="246"/>
        <end position="283"/>
    </location>
</feature>
<feature type="compositionally biased region" description="Polar residues" evidence="1">
    <location>
        <begin position="497"/>
        <end position="506"/>
    </location>
</feature>
<evidence type="ECO:0000259" key="2">
    <source>
        <dbReference type="PROSITE" id="PS50030"/>
    </source>
</evidence>
<evidence type="ECO:0000256" key="1">
    <source>
        <dbReference type="SAM" id="MobiDB-lite"/>
    </source>
</evidence>
<reference evidence="3" key="1">
    <citation type="journal article" date="2020" name="Stud. Mycol.">
        <title>101 Dothideomycetes genomes: a test case for predicting lifestyles and emergence of pathogens.</title>
        <authorList>
            <person name="Haridas S."/>
            <person name="Albert R."/>
            <person name="Binder M."/>
            <person name="Bloem J."/>
            <person name="Labutti K."/>
            <person name="Salamov A."/>
            <person name="Andreopoulos B."/>
            <person name="Baker S."/>
            <person name="Barry K."/>
            <person name="Bills G."/>
            <person name="Bluhm B."/>
            <person name="Cannon C."/>
            <person name="Castanera R."/>
            <person name="Culley D."/>
            <person name="Daum C."/>
            <person name="Ezra D."/>
            <person name="Gonzalez J."/>
            <person name="Henrissat B."/>
            <person name="Kuo A."/>
            <person name="Liang C."/>
            <person name="Lipzen A."/>
            <person name="Lutzoni F."/>
            <person name="Magnuson J."/>
            <person name="Mondo S."/>
            <person name="Nolan M."/>
            <person name="Ohm R."/>
            <person name="Pangilinan J."/>
            <person name="Park H.-J."/>
            <person name="Ramirez L."/>
            <person name="Alfaro M."/>
            <person name="Sun H."/>
            <person name="Tritt A."/>
            <person name="Yoshinaga Y."/>
            <person name="Zwiers L.-H."/>
            <person name="Turgeon B."/>
            <person name="Goodwin S."/>
            <person name="Spatafora J."/>
            <person name="Crous P."/>
            <person name="Grigoriev I."/>
        </authorList>
    </citation>
    <scope>NUCLEOTIDE SEQUENCE</scope>
    <source>
        <strain evidence="3">CBS 379.55</strain>
    </source>
</reference>
<feature type="compositionally biased region" description="Polar residues" evidence="1">
    <location>
        <begin position="15"/>
        <end position="24"/>
    </location>
</feature>
<evidence type="ECO:0000313" key="4">
    <source>
        <dbReference type="Proteomes" id="UP000800097"/>
    </source>
</evidence>
<feature type="compositionally biased region" description="Basic residues" evidence="1">
    <location>
        <begin position="431"/>
        <end position="452"/>
    </location>
</feature>
<feature type="compositionally biased region" description="Pro residues" evidence="1">
    <location>
        <begin position="1026"/>
        <end position="1038"/>
    </location>
</feature>
<dbReference type="RefSeq" id="XP_033650884.1">
    <property type="nucleotide sequence ID" value="XM_033802038.1"/>
</dbReference>
<feature type="region of interest" description="Disordered" evidence="1">
    <location>
        <begin position="1"/>
        <end position="24"/>
    </location>
</feature>
<evidence type="ECO:0000313" key="3">
    <source>
        <dbReference type="EMBL" id="KAF2273345.1"/>
    </source>
</evidence>
<gene>
    <name evidence="3" type="ORF">EI97DRAFT_481011</name>
</gene>